<dbReference type="Pfam" id="PF02583">
    <property type="entry name" value="Trns_repr_metal"/>
    <property type="match status" value="1"/>
</dbReference>
<name>A0ABT6H348_9BACI</name>
<comment type="caution">
    <text evidence="1">The sequence shown here is derived from an EMBL/GenBank/DDBJ whole genome shotgun (WGS) entry which is preliminary data.</text>
</comment>
<proteinExistence type="predicted"/>
<dbReference type="Proteomes" id="UP001218246">
    <property type="component" value="Unassembled WGS sequence"/>
</dbReference>
<dbReference type="RefSeq" id="WP_124562782.1">
    <property type="nucleotide sequence ID" value="NZ_JARRRY010000009.1"/>
</dbReference>
<evidence type="ECO:0000313" key="2">
    <source>
        <dbReference type="Proteomes" id="UP001218246"/>
    </source>
</evidence>
<dbReference type="Gene3D" id="1.20.58.1000">
    <property type="entry name" value="Metal-sensitive repressor, helix protomer"/>
    <property type="match status" value="1"/>
</dbReference>
<gene>
    <name evidence="1" type="ORF">P6P90_07540</name>
</gene>
<dbReference type="CDD" id="cd10152">
    <property type="entry name" value="SaCsoR-like_DUF156"/>
    <property type="match status" value="1"/>
</dbReference>
<dbReference type="InterPro" id="IPR038390">
    <property type="entry name" value="Metal_Tscrpt_repr_sf"/>
</dbReference>
<dbReference type="PANTHER" id="PTHR33677:SF3">
    <property type="entry name" value="COPPER-SENSING TRANSCRIPTIONAL REPRESSOR RICR"/>
    <property type="match status" value="1"/>
</dbReference>
<organism evidence="1 2">
    <name type="scientific">Ectobacillus antri</name>
    <dbReference type="NCBI Taxonomy" id="2486280"/>
    <lineage>
        <taxon>Bacteria</taxon>
        <taxon>Bacillati</taxon>
        <taxon>Bacillota</taxon>
        <taxon>Bacilli</taxon>
        <taxon>Bacillales</taxon>
        <taxon>Bacillaceae</taxon>
        <taxon>Ectobacillus</taxon>
    </lineage>
</organism>
<reference evidence="1 2" key="1">
    <citation type="submission" date="2023-04" db="EMBL/GenBank/DDBJ databases">
        <title>Ectobacillus antri isolated from activated sludge.</title>
        <authorList>
            <person name="Yan P."/>
            <person name="Liu X."/>
        </authorList>
    </citation>
    <scope>NUCLEOTIDE SEQUENCE [LARGE SCALE GENOMIC DNA]</scope>
    <source>
        <strain evidence="1 2">C18H</strain>
    </source>
</reference>
<dbReference type="PANTHER" id="PTHR33677">
    <property type="entry name" value="TRANSCRIPTIONAL REPRESSOR FRMR-RELATED"/>
    <property type="match status" value="1"/>
</dbReference>
<keyword evidence="2" id="KW-1185">Reference proteome</keyword>
<dbReference type="EMBL" id="JARULN010000004">
    <property type="protein sequence ID" value="MDG5753824.1"/>
    <property type="molecule type" value="Genomic_DNA"/>
</dbReference>
<evidence type="ECO:0000313" key="1">
    <source>
        <dbReference type="EMBL" id="MDG5753824.1"/>
    </source>
</evidence>
<dbReference type="InterPro" id="IPR003735">
    <property type="entry name" value="Metal_Tscrpt_repr"/>
</dbReference>
<accession>A0ABT6H348</accession>
<sequence>MSEPNRMDTHVVKLENRLNRIEGQIRGIKGLIQKEVYCDDILIQISAVQAALSGVAKELFEKHLRFCAAERIASGDTAVMDELMITIKRLK</sequence>
<protein>
    <submittedName>
        <fullName evidence="1">Metal-sensitive transcriptional regulator</fullName>
    </submittedName>
</protein>